<reference evidence="1 2" key="1">
    <citation type="journal article" date="2019" name="Genome Biol. Evol.">
        <title>Insights into the evolution of the New World diploid cottons (Gossypium, subgenus Houzingenia) based on genome sequencing.</title>
        <authorList>
            <person name="Grover C.E."/>
            <person name="Arick M.A. 2nd"/>
            <person name="Thrash A."/>
            <person name="Conover J.L."/>
            <person name="Sanders W.S."/>
            <person name="Peterson D.G."/>
            <person name="Frelichowski J.E."/>
            <person name="Scheffler J.A."/>
            <person name="Scheffler B.E."/>
            <person name="Wendel J.F."/>
        </authorList>
    </citation>
    <scope>NUCLEOTIDE SEQUENCE [LARGE SCALE GENOMIC DNA]</scope>
    <source>
        <strain evidence="1">157</strain>
        <tissue evidence="1">Leaf</tissue>
    </source>
</reference>
<gene>
    <name evidence="1" type="ORF">Golob_018814</name>
</gene>
<sequence>MIQGVSALFLFIVEDYRLLLIHLTLKEVPKLWRLIQVDLNRDPEEPTHQYQISVTTHYFKSCLLRFQLEFRLVYLFRIVTLIGD</sequence>
<name>A0A7J8L5F8_9ROSI</name>
<comment type="caution">
    <text evidence="1">The sequence shown here is derived from an EMBL/GenBank/DDBJ whole genome shotgun (WGS) entry which is preliminary data.</text>
</comment>
<dbReference type="Proteomes" id="UP000593572">
    <property type="component" value="Unassembled WGS sequence"/>
</dbReference>
<dbReference type="EMBL" id="JABEZX010000001">
    <property type="protein sequence ID" value="MBA0547666.1"/>
    <property type="molecule type" value="Genomic_DNA"/>
</dbReference>
<proteinExistence type="predicted"/>
<organism evidence="1 2">
    <name type="scientific">Gossypium lobatum</name>
    <dbReference type="NCBI Taxonomy" id="34289"/>
    <lineage>
        <taxon>Eukaryota</taxon>
        <taxon>Viridiplantae</taxon>
        <taxon>Streptophyta</taxon>
        <taxon>Embryophyta</taxon>
        <taxon>Tracheophyta</taxon>
        <taxon>Spermatophyta</taxon>
        <taxon>Magnoliopsida</taxon>
        <taxon>eudicotyledons</taxon>
        <taxon>Gunneridae</taxon>
        <taxon>Pentapetalae</taxon>
        <taxon>rosids</taxon>
        <taxon>malvids</taxon>
        <taxon>Malvales</taxon>
        <taxon>Malvaceae</taxon>
        <taxon>Malvoideae</taxon>
        <taxon>Gossypium</taxon>
    </lineage>
</organism>
<keyword evidence="2" id="KW-1185">Reference proteome</keyword>
<dbReference type="AlphaFoldDB" id="A0A7J8L5F8"/>
<protein>
    <submittedName>
        <fullName evidence="1">Uncharacterized protein</fullName>
    </submittedName>
</protein>
<accession>A0A7J8L5F8</accession>
<evidence type="ECO:0000313" key="1">
    <source>
        <dbReference type="EMBL" id="MBA0547666.1"/>
    </source>
</evidence>
<evidence type="ECO:0000313" key="2">
    <source>
        <dbReference type="Proteomes" id="UP000593572"/>
    </source>
</evidence>